<protein>
    <submittedName>
        <fullName evidence="3">Nuclease</fullName>
    </submittedName>
</protein>
<dbReference type="Proteomes" id="UP000325187">
    <property type="component" value="Unassembled WGS sequence"/>
</dbReference>
<feature type="domain" description="TNase-like" evidence="2">
    <location>
        <begin position="82"/>
        <end position="164"/>
    </location>
</feature>
<dbReference type="EMBL" id="BKCM01000007">
    <property type="protein sequence ID" value="GER01024.1"/>
    <property type="molecule type" value="Genomic_DNA"/>
</dbReference>
<reference evidence="3 4" key="1">
    <citation type="submission" date="2019-09" db="EMBL/GenBank/DDBJ databases">
        <title>NBRP : Genome information of microbial organism related human and environment.</title>
        <authorList>
            <person name="Hattori M."/>
            <person name="Oshima K."/>
            <person name="Inaba H."/>
            <person name="Suda W."/>
            <person name="Sakamoto M."/>
            <person name="Iino T."/>
            <person name="Kitahara M."/>
            <person name="Oshida Y."/>
            <person name="Iida T."/>
            <person name="Kudo T."/>
            <person name="Itoh T."/>
            <person name="Ohkuma M."/>
        </authorList>
    </citation>
    <scope>NUCLEOTIDE SEQUENCE [LARGE SCALE GENOMIC DNA]</scope>
    <source>
        <strain evidence="3 4">Mie-1</strain>
    </source>
</reference>
<keyword evidence="1" id="KW-0732">Signal</keyword>
<organism evidence="3 4">
    <name type="scientific">Iodidimonas gelatinilytica</name>
    <dbReference type="NCBI Taxonomy" id="1236966"/>
    <lineage>
        <taxon>Bacteria</taxon>
        <taxon>Pseudomonadati</taxon>
        <taxon>Pseudomonadota</taxon>
        <taxon>Alphaproteobacteria</taxon>
        <taxon>Iodidimonadales</taxon>
        <taxon>Iodidimonadaceae</taxon>
        <taxon>Iodidimonas</taxon>
    </lineage>
</organism>
<comment type="caution">
    <text evidence="3">The sequence shown here is derived from an EMBL/GenBank/DDBJ whole genome shotgun (WGS) entry which is preliminary data.</text>
</comment>
<evidence type="ECO:0000313" key="3">
    <source>
        <dbReference type="EMBL" id="GER01024.1"/>
    </source>
</evidence>
<accession>A0A5A7N041</accession>
<evidence type="ECO:0000313" key="4">
    <source>
        <dbReference type="Proteomes" id="UP000325187"/>
    </source>
</evidence>
<dbReference type="Pfam" id="PF00565">
    <property type="entry name" value="SNase"/>
    <property type="match status" value="1"/>
</dbReference>
<sequence>MIRFLSALLGWMALAHMANAQDIAPLKPLGPALDMQLARMEDGLALVAKDGRRFVLAGLWPLRRSHEGGDIIEDGLARMVKQRIEHHLDHRLQVYPMDQIPDRYGRIRAHLVANTADGKGLWINAMLLQQGLARAFPLNDIQMLTDALYAAEATARAQNIGVWASARNALYAADDEAVMAQKAGEFAIVAGPIRSATKVDGTVYLNFGDDWRTDFTIRLLWPIRRTFPKEHRDPSWWAHKTVEVRGVLEDFNGPLMTPLAPAQIRILPASSAQKSDPAP</sequence>
<dbReference type="AlphaFoldDB" id="A0A5A7N041"/>
<dbReference type="Gene3D" id="2.40.50.90">
    <property type="match status" value="1"/>
</dbReference>
<proteinExistence type="predicted"/>
<feature type="chain" id="PRO_5022856989" evidence="1">
    <location>
        <begin position="21"/>
        <end position="279"/>
    </location>
</feature>
<dbReference type="InterPro" id="IPR035437">
    <property type="entry name" value="SNase_OB-fold_sf"/>
</dbReference>
<dbReference type="SUPFAM" id="SSF50199">
    <property type="entry name" value="Staphylococcal nuclease"/>
    <property type="match status" value="1"/>
</dbReference>
<name>A0A5A7N041_9PROT</name>
<evidence type="ECO:0000259" key="2">
    <source>
        <dbReference type="Pfam" id="PF00565"/>
    </source>
</evidence>
<keyword evidence="4" id="KW-1185">Reference proteome</keyword>
<dbReference type="RefSeq" id="WP_150002327.1">
    <property type="nucleotide sequence ID" value="NZ_BKCM01000007.1"/>
</dbReference>
<evidence type="ECO:0000256" key="1">
    <source>
        <dbReference type="SAM" id="SignalP"/>
    </source>
</evidence>
<feature type="signal peptide" evidence="1">
    <location>
        <begin position="1"/>
        <end position="20"/>
    </location>
</feature>
<gene>
    <name evidence="3" type="ORF">JCM17845_16470</name>
</gene>
<dbReference type="InterPro" id="IPR016071">
    <property type="entry name" value="Staphylococal_nuclease_OB-fold"/>
</dbReference>